<dbReference type="EMBL" id="MSPP01000001">
    <property type="protein sequence ID" value="OUD10935.1"/>
    <property type="molecule type" value="Genomic_DNA"/>
</dbReference>
<dbReference type="Proteomes" id="UP000194664">
    <property type="component" value="Unassembled WGS sequence"/>
</dbReference>
<organism evidence="11 12">
    <name type="scientific">Marivivens niveibacter</name>
    <dbReference type="NCBI Taxonomy" id="1930667"/>
    <lineage>
        <taxon>Bacteria</taxon>
        <taxon>Pseudomonadati</taxon>
        <taxon>Pseudomonadota</taxon>
        <taxon>Alphaproteobacteria</taxon>
        <taxon>Rhodobacterales</taxon>
        <taxon>Paracoccaceae</taxon>
        <taxon>Marivivens group</taxon>
        <taxon>Marivivens</taxon>
    </lineage>
</organism>
<dbReference type="GO" id="GO:0005886">
    <property type="term" value="C:plasma membrane"/>
    <property type="evidence" value="ECO:0007669"/>
    <property type="project" value="UniProtKB-SubCell"/>
</dbReference>
<sequence>MKHINISTASAATVAIAKPIEQNTVYSRFGKRLVDLALVIVAAPIIVPVIAILWLLVRRDGGEGMFVQDRVGMNGKVFKCLKLRTMVVDAEKVLEDLCAKDPKVAHEWHVNQKLAVDPRITKVGAFLRATSLDELPQFFNVVRGDMSFVGPRPFMPSQQDLYDEAGGNAYYSVRPGITGPWQVDGRGVTTFKGRVAFDEKYGRELSLKSDIGYLIKTVSVVLKRTGH</sequence>
<evidence type="ECO:0000256" key="6">
    <source>
        <dbReference type="ARBA" id="ARBA00022989"/>
    </source>
</evidence>
<dbReference type="PANTHER" id="PTHR30576">
    <property type="entry name" value="COLANIC BIOSYNTHESIS UDP-GLUCOSE LIPID CARRIER TRANSFERASE"/>
    <property type="match status" value="1"/>
</dbReference>
<dbReference type="AlphaFoldDB" id="A0A251X3F6"/>
<comment type="similarity">
    <text evidence="2">Belongs to the bacterial sugar transferase family.</text>
</comment>
<gene>
    <name evidence="11" type="ORF">BVC71_05570</name>
</gene>
<evidence type="ECO:0000256" key="9">
    <source>
        <dbReference type="SAM" id="Phobius"/>
    </source>
</evidence>
<keyword evidence="4" id="KW-0808">Transferase</keyword>
<dbReference type="InterPro" id="IPR003362">
    <property type="entry name" value="Bact_transf"/>
</dbReference>
<feature type="domain" description="Bacterial sugar transferase" evidence="10">
    <location>
        <begin position="31"/>
        <end position="223"/>
    </location>
</feature>
<evidence type="ECO:0000256" key="2">
    <source>
        <dbReference type="ARBA" id="ARBA00006464"/>
    </source>
</evidence>
<evidence type="ECO:0000256" key="3">
    <source>
        <dbReference type="ARBA" id="ARBA00022475"/>
    </source>
</evidence>
<evidence type="ECO:0000313" key="12">
    <source>
        <dbReference type="Proteomes" id="UP000194664"/>
    </source>
</evidence>
<keyword evidence="5 9" id="KW-0812">Transmembrane</keyword>
<dbReference type="GO" id="GO:0016780">
    <property type="term" value="F:phosphotransferase activity, for other substituted phosphate groups"/>
    <property type="evidence" value="ECO:0007669"/>
    <property type="project" value="TreeGrafter"/>
</dbReference>
<reference evidence="11 12" key="1">
    <citation type="submission" date="2016-12" db="EMBL/GenBank/DDBJ databases">
        <title>The draft genome sequence of HSLHS2.</title>
        <authorList>
            <person name="Hu D."/>
            <person name="Wang L."/>
            <person name="Shao Z."/>
        </authorList>
    </citation>
    <scope>NUCLEOTIDE SEQUENCE [LARGE SCALE GENOMIC DNA]</scope>
    <source>
        <strain evidence="11">MCCC 1A06712</strain>
    </source>
</reference>
<dbReference type="PANTHER" id="PTHR30576:SF4">
    <property type="entry name" value="UNDECAPRENYL-PHOSPHATE GALACTOSE PHOSPHOTRANSFERASE"/>
    <property type="match status" value="1"/>
</dbReference>
<evidence type="ECO:0000256" key="8">
    <source>
        <dbReference type="ARBA" id="ARBA00023169"/>
    </source>
</evidence>
<dbReference type="OrthoDB" id="9808602at2"/>
<comment type="caution">
    <text evidence="11">The sequence shown here is derived from an EMBL/GenBank/DDBJ whole genome shotgun (WGS) entry which is preliminary data.</text>
</comment>
<evidence type="ECO:0000259" key="10">
    <source>
        <dbReference type="Pfam" id="PF02397"/>
    </source>
</evidence>
<keyword evidence="6 9" id="KW-1133">Transmembrane helix</keyword>
<comment type="subcellular location">
    <subcellularLocation>
        <location evidence="1">Cell membrane</location>
    </subcellularLocation>
</comment>
<proteinExistence type="inferred from homology"/>
<keyword evidence="12" id="KW-1185">Reference proteome</keyword>
<evidence type="ECO:0000256" key="1">
    <source>
        <dbReference type="ARBA" id="ARBA00004236"/>
    </source>
</evidence>
<keyword evidence="3" id="KW-1003">Cell membrane</keyword>
<dbReference type="GO" id="GO:0000271">
    <property type="term" value="P:polysaccharide biosynthetic process"/>
    <property type="evidence" value="ECO:0007669"/>
    <property type="project" value="UniProtKB-KW"/>
</dbReference>
<protein>
    <submittedName>
        <fullName evidence="11">Exopolysaccharide biosynthesis protein</fullName>
    </submittedName>
</protein>
<evidence type="ECO:0000256" key="5">
    <source>
        <dbReference type="ARBA" id="ARBA00022692"/>
    </source>
</evidence>
<evidence type="ECO:0000256" key="7">
    <source>
        <dbReference type="ARBA" id="ARBA00023136"/>
    </source>
</evidence>
<evidence type="ECO:0000313" key="11">
    <source>
        <dbReference type="EMBL" id="OUD10935.1"/>
    </source>
</evidence>
<evidence type="ECO:0000256" key="4">
    <source>
        <dbReference type="ARBA" id="ARBA00022679"/>
    </source>
</evidence>
<accession>A0A251X3F6</accession>
<feature type="transmembrane region" description="Helical" evidence="9">
    <location>
        <begin position="33"/>
        <end position="57"/>
    </location>
</feature>
<dbReference type="Pfam" id="PF02397">
    <property type="entry name" value="Bac_transf"/>
    <property type="match status" value="1"/>
</dbReference>
<name>A0A251X3F6_9RHOB</name>
<keyword evidence="7 9" id="KW-0472">Membrane</keyword>
<keyword evidence="8" id="KW-0270">Exopolysaccharide synthesis</keyword>
<dbReference type="RefSeq" id="WP_086450576.1">
    <property type="nucleotide sequence ID" value="NZ_MSPP01000001.1"/>
</dbReference>